<dbReference type="EMBL" id="JACIEW010000001">
    <property type="protein sequence ID" value="MBB4050453.1"/>
    <property type="molecule type" value="Genomic_DNA"/>
</dbReference>
<evidence type="ECO:0000313" key="11">
    <source>
        <dbReference type="Proteomes" id="UP000547011"/>
    </source>
</evidence>
<dbReference type="InterPro" id="IPR003938">
    <property type="entry name" value="K_chnl_volt-dep_EAG/ELK/ERG"/>
</dbReference>
<evidence type="ECO:0000256" key="1">
    <source>
        <dbReference type="ARBA" id="ARBA00004141"/>
    </source>
</evidence>
<dbReference type="Proteomes" id="UP000547011">
    <property type="component" value="Unassembled WGS sequence"/>
</dbReference>
<keyword evidence="5" id="KW-0406">Ion transport</keyword>
<dbReference type="GO" id="GO:0005249">
    <property type="term" value="F:voltage-gated potassium channel activity"/>
    <property type="evidence" value="ECO:0007669"/>
    <property type="project" value="InterPro"/>
</dbReference>
<sequence length="235" mass="26379">MRFQTVILLVDLAIIAFFIATPLLRETETFLWIDYSIAAILAIDLIARGLAATHPLRWVRQLPVIIDIFILITLLAPTWLFNLGFLRILRLWTLSRSRMVWRPLEKRGLGEYRDTMQAVINLLVFIFVVTGFVYTAFARRDSGIAGYVDALYFTVATMTTTGFGDIVLPGTFGKLVSVVVMIVGISLFVRLAQLIFRPAKVSFPCPQCGLHRHEPDAVHCKACGHLLNIPDEGMG</sequence>
<evidence type="ECO:0000256" key="7">
    <source>
        <dbReference type="ARBA" id="ARBA00023303"/>
    </source>
</evidence>
<evidence type="ECO:0000256" key="8">
    <source>
        <dbReference type="SAM" id="Phobius"/>
    </source>
</evidence>
<evidence type="ECO:0000256" key="3">
    <source>
        <dbReference type="ARBA" id="ARBA00022692"/>
    </source>
</evidence>
<feature type="transmembrane region" description="Helical" evidence="8">
    <location>
        <begin position="150"/>
        <end position="168"/>
    </location>
</feature>
<dbReference type="AlphaFoldDB" id="A0A7W6IIY3"/>
<keyword evidence="2" id="KW-0813">Transport</keyword>
<feature type="transmembrane region" description="Helical" evidence="8">
    <location>
        <begin position="31"/>
        <end position="52"/>
    </location>
</feature>
<protein>
    <submittedName>
        <fullName evidence="10">Voltage-gated potassium channel</fullName>
    </submittedName>
</protein>
<dbReference type="SUPFAM" id="SSF81324">
    <property type="entry name" value="Voltage-gated potassium channels"/>
    <property type="match status" value="1"/>
</dbReference>
<keyword evidence="3 8" id="KW-0812">Transmembrane</keyword>
<dbReference type="PANTHER" id="PTHR11537:SF254">
    <property type="entry name" value="POTASSIUM VOLTAGE-GATED CHANNEL PROTEIN SHAB"/>
    <property type="match status" value="1"/>
</dbReference>
<keyword evidence="6 8" id="KW-0472">Membrane</keyword>
<feature type="domain" description="Potassium channel" evidence="9">
    <location>
        <begin position="124"/>
        <end position="195"/>
    </location>
</feature>
<name>A0A7W6IIY3_9HYPH</name>
<dbReference type="InterPro" id="IPR013099">
    <property type="entry name" value="K_chnl_dom"/>
</dbReference>
<dbReference type="PRINTS" id="PR01463">
    <property type="entry name" value="EAGCHANLFMLY"/>
</dbReference>
<keyword evidence="11" id="KW-1185">Reference proteome</keyword>
<evidence type="ECO:0000256" key="5">
    <source>
        <dbReference type="ARBA" id="ARBA00023065"/>
    </source>
</evidence>
<feature type="transmembrane region" description="Helical" evidence="8">
    <location>
        <begin position="6"/>
        <end position="24"/>
    </location>
</feature>
<feature type="transmembrane region" description="Helical" evidence="8">
    <location>
        <begin position="175"/>
        <end position="196"/>
    </location>
</feature>
<evidence type="ECO:0000256" key="6">
    <source>
        <dbReference type="ARBA" id="ARBA00023136"/>
    </source>
</evidence>
<proteinExistence type="predicted"/>
<feature type="transmembrane region" description="Helical" evidence="8">
    <location>
        <begin position="64"/>
        <end position="89"/>
    </location>
</feature>
<feature type="transmembrane region" description="Helical" evidence="8">
    <location>
        <begin position="118"/>
        <end position="138"/>
    </location>
</feature>
<comment type="subcellular location">
    <subcellularLocation>
        <location evidence="1">Membrane</location>
        <topology evidence="1">Multi-pass membrane protein</topology>
    </subcellularLocation>
</comment>
<dbReference type="Gene3D" id="1.10.287.70">
    <property type="match status" value="1"/>
</dbReference>
<comment type="caution">
    <text evidence="10">The sequence shown here is derived from an EMBL/GenBank/DDBJ whole genome shotgun (WGS) entry which is preliminary data.</text>
</comment>
<evidence type="ECO:0000313" key="10">
    <source>
        <dbReference type="EMBL" id="MBB4050453.1"/>
    </source>
</evidence>
<evidence type="ECO:0000256" key="4">
    <source>
        <dbReference type="ARBA" id="ARBA00022989"/>
    </source>
</evidence>
<organism evidence="10 11">
    <name type="scientific">Devosia subaequoris</name>
    <dbReference type="NCBI Taxonomy" id="395930"/>
    <lineage>
        <taxon>Bacteria</taxon>
        <taxon>Pseudomonadati</taxon>
        <taxon>Pseudomonadota</taxon>
        <taxon>Alphaproteobacteria</taxon>
        <taxon>Hyphomicrobiales</taxon>
        <taxon>Devosiaceae</taxon>
        <taxon>Devosia</taxon>
    </lineage>
</organism>
<dbReference type="GO" id="GO:0008076">
    <property type="term" value="C:voltage-gated potassium channel complex"/>
    <property type="evidence" value="ECO:0007669"/>
    <property type="project" value="InterPro"/>
</dbReference>
<dbReference type="Pfam" id="PF07885">
    <property type="entry name" value="Ion_trans_2"/>
    <property type="match status" value="1"/>
</dbReference>
<accession>A0A7W6IIY3</accession>
<dbReference type="InterPro" id="IPR028325">
    <property type="entry name" value="VG_K_chnl"/>
</dbReference>
<gene>
    <name evidence="10" type="ORF">GGR20_000071</name>
</gene>
<keyword evidence="7 10" id="KW-0407">Ion channel</keyword>
<dbReference type="PANTHER" id="PTHR11537">
    <property type="entry name" value="VOLTAGE-GATED POTASSIUM CHANNEL"/>
    <property type="match status" value="1"/>
</dbReference>
<dbReference type="GO" id="GO:0001508">
    <property type="term" value="P:action potential"/>
    <property type="evidence" value="ECO:0007669"/>
    <property type="project" value="TreeGrafter"/>
</dbReference>
<evidence type="ECO:0000259" key="9">
    <source>
        <dbReference type="Pfam" id="PF07885"/>
    </source>
</evidence>
<evidence type="ECO:0000256" key="2">
    <source>
        <dbReference type="ARBA" id="ARBA00022448"/>
    </source>
</evidence>
<keyword evidence="4 8" id="KW-1133">Transmembrane helix</keyword>
<reference evidence="10 11" key="1">
    <citation type="submission" date="2020-08" db="EMBL/GenBank/DDBJ databases">
        <title>Genomic Encyclopedia of Type Strains, Phase IV (KMG-IV): sequencing the most valuable type-strain genomes for metagenomic binning, comparative biology and taxonomic classification.</title>
        <authorList>
            <person name="Goeker M."/>
        </authorList>
    </citation>
    <scope>NUCLEOTIDE SEQUENCE [LARGE SCALE GENOMIC DNA]</scope>
    <source>
        <strain evidence="10 11">DSM 23447</strain>
    </source>
</reference>